<proteinExistence type="predicted"/>
<organism evidence="2 3">
    <name type="scientific">Candidatus Desulfosporosinus infrequens</name>
    <dbReference type="NCBI Taxonomy" id="2043169"/>
    <lineage>
        <taxon>Bacteria</taxon>
        <taxon>Bacillati</taxon>
        <taxon>Bacillota</taxon>
        <taxon>Clostridia</taxon>
        <taxon>Eubacteriales</taxon>
        <taxon>Desulfitobacteriaceae</taxon>
        <taxon>Desulfosporosinus</taxon>
    </lineage>
</organism>
<keyword evidence="1" id="KW-1133">Transmembrane helix</keyword>
<reference evidence="3" key="1">
    <citation type="submission" date="2018-02" db="EMBL/GenBank/DDBJ databases">
        <authorList>
            <person name="Hausmann B."/>
        </authorList>
    </citation>
    <scope>NUCLEOTIDE SEQUENCE [LARGE SCALE GENOMIC DNA]</scope>
    <source>
        <strain evidence="3">Peat soil MAG SbF1</strain>
    </source>
</reference>
<evidence type="ECO:0000256" key="1">
    <source>
        <dbReference type="SAM" id="Phobius"/>
    </source>
</evidence>
<protein>
    <recommendedName>
        <fullName evidence="4">Zinc ribbon domain-containing protein</fullName>
    </recommendedName>
</protein>
<evidence type="ECO:0008006" key="4">
    <source>
        <dbReference type="Google" id="ProtNLM"/>
    </source>
</evidence>
<evidence type="ECO:0000313" key="2">
    <source>
        <dbReference type="EMBL" id="SPF51120.1"/>
    </source>
</evidence>
<accession>A0A2U3LH06</accession>
<dbReference type="OrthoDB" id="1656098at2"/>
<gene>
    <name evidence="2" type="ORF">SBF1_50004</name>
</gene>
<keyword evidence="1" id="KW-0812">Transmembrane</keyword>
<name>A0A2U3LH06_9FIRM</name>
<dbReference type="Proteomes" id="UP000238916">
    <property type="component" value="Unassembled WGS sequence"/>
</dbReference>
<evidence type="ECO:0000313" key="3">
    <source>
        <dbReference type="Proteomes" id="UP000238916"/>
    </source>
</evidence>
<dbReference type="AlphaFoldDB" id="A0A2U3LH06"/>
<feature type="transmembrane region" description="Helical" evidence="1">
    <location>
        <begin position="62"/>
        <end position="82"/>
    </location>
</feature>
<keyword evidence="1" id="KW-0472">Membrane</keyword>
<sequence length="223" mass="25222">MNDEIVGYVCPICDTPNPLSTNYCLKCGHWLLDTNTKARPIAKREYKRYFKNNSIGSKVVSIIKWLVVAILLIFVVMVILVACHLPSSTTNNVPVTKQVATLSPADFKTQSITIPYDDIARQTEDYVGKKTILTGQVIQIEEGPNNQIIMRVNMTKGQYGIYKDTVWVDYTYKQGEKRFLEKDIVNIWGSVTGRKTYTSAMKVDITIPEINAYIIEMAPQSNT</sequence>
<dbReference type="EMBL" id="OMOF01000445">
    <property type="protein sequence ID" value="SPF51120.1"/>
    <property type="molecule type" value="Genomic_DNA"/>
</dbReference>